<proteinExistence type="predicted"/>
<dbReference type="eggNOG" id="ENOG502REZ6">
    <property type="taxonomic scope" value="Eukaryota"/>
</dbReference>
<accession>C5MBN5</accession>
<protein>
    <recommendedName>
        <fullName evidence="4">DUF1774-domain-containing protein</fullName>
    </recommendedName>
</protein>
<dbReference type="OrthoDB" id="3342455at2759"/>
<dbReference type="VEuPathDB" id="FungiDB:CTRG_03477"/>
<feature type="transmembrane region" description="Helical" evidence="1">
    <location>
        <begin position="9"/>
        <end position="27"/>
    </location>
</feature>
<feature type="transmembrane region" description="Helical" evidence="1">
    <location>
        <begin position="136"/>
        <end position="156"/>
    </location>
</feature>
<dbReference type="Proteomes" id="UP000002037">
    <property type="component" value="Unassembled WGS sequence"/>
</dbReference>
<dbReference type="AlphaFoldDB" id="C5MBN5"/>
<dbReference type="STRING" id="294747.C5MBN5"/>
<dbReference type="KEGG" id="ctp:CTRG_03477"/>
<evidence type="ECO:0000313" key="3">
    <source>
        <dbReference type="Proteomes" id="UP000002037"/>
    </source>
</evidence>
<dbReference type="Pfam" id="PF08611">
    <property type="entry name" value="DUF1774"/>
    <property type="match status" value="1"/>
</dbReference>
<name>C5MBN5_CANTT</name>
<evidence type="ECO:0008006" key="4">
    <source>
        <dbReference type="Google" id="ProtNLM"/>
    </source>
</evidence>
<feature type="transmembrane region" description="Helical" evidence="1">
    <location>
        <begin position="77"/>
        <end position="96"/>
    </location>
</feature>
<feature type="transmembrane region" description="Helical" evidence="1">
    <location>
        <begin position="220"/>
        <end position="242"/>
    </location>
</feature>
<dbReference type="HOGENOM" id="CLU_061220_0_0_1"/>
<evidence type="ECO:0000313" key="2">
    <source>
        <dbReference type="EMBL" id="EER33052.1"/>
    </source>
</evidence>
<sequence>MAYSIEELRTYKAVTIITLFLSIYGSLKYTGVPEGDLAYTPFSGSNFLLFIYWGVLYLWQIIYTAQIFFPDEYRLSVISLVGWHFPIFNVLVYIWSELFTSGHYILSEIILVINFFNLLSLYFVHKTFTVRPLLNWFLIHVPLTAMPLSWVMYAIFWNGAVMLHIHKLFGRILANVFIWDFLLVPGVFLLLFNDWAIGFSNAYLMFALAFGQLATKVFALQWIFAFIIAGILTVWSFVSFAVGGLREEIGENAPLLVVEEGNVSEPV</sequence>
<keyword evidence="3" id="KW-1185">Reference proteome</keyword>
<feature type="transmembrane region" description="Helical" evidence="1">
    <location>
        <begin position="102"/>
        <end position="124"/>
    </location>
</feature>
<dbReference type="GeneID" id="8298003"/>
<feature type="transmembrane region" description="Helical" evidence="1">
    <location>
        <begin position="168"/>
        <end position="188"/>
    </location>
</feature>
<dbReference type="PANTHER" id="PTHR37992">
    <property type="entry name" value="EXPRESSED PROTEIN"/>
    <property type="match status" value="1"/>
</dbReference>
<dbReference type="InterPro" id="IPR013920">
    <property type="entry name" value="DUF1774_fun"/>
</dbReference>
<gene>
    <name evidence="2" type="ORF">CTRG_03477</name>
</gene>
<evidence type="ECO:0000256" key="1">
    <source>
        <dbReference type="SAM" id="Phobius"/>
    </source>
</evidence>
<keyword evidence="1" id="KW-0812">Transmembrane</keyword>
<organism evidence="2 3">
    <name type="scientific">Candida tropicalis (strain ATCC MYA-3404 / T1)</name>
    <name type="common">Yeast</name>
    <dbReference type="NCBI Taxonomy" id="294747"/>
    <lineage>
        <taxon>Eukaryota</taxon>
        <taxon>Fungi</taxon>
        <taxon>Dikarya</taxon>
        <taxon>Ascomycota</taxon>
        <taxon>Saccharomycotina</taxon>
        <taxon>Pichiomycetes</taxon>
        <taxon>Debaryomycetaceae</taxon>
        <taxon>Candida/Lodderomyces clade</taxon>
        <taxon>Candida</taxon>
    </lineage>
</organism>
<feature type="transmembrane region" description="Helical" evidence="1">
    <location>
        <begin position="195"/>
        <end position="214"/>
    </location>
</feature>
<dbReference type="EMBL" id="GG692398">
    <property type="protein sequence ID" value="EER33052.1"/>
    <property type="molecule type" value="Genomic_DNA"/>
</dbReference>
<dbReference type="RefSeq" id="XP_002549180.1">
    <property type="nucleotide sequence ID" value="XM_002549134.1"/>
</dbReference>
<feature type="transmembrane region" description="Helical" evidence="1">
    <location>
        <begin position="47"/>
        <end position="65"/>
    </location>
</feature>
<keyword evidence="1" id="KW-1133">Transmembrane helix</keyword>
<keyword evidence="1" id="KW-0472">Membrane</keyword>
<dbReference type="PANTHER" id="PTHR37992:SF1">
    <property type="entry name" value="DUF1774-DOMAIN-CONTAINING PROTEIN"/>
    <property type="match status" value="1"/>
</dbReference>
<reference evidence="2 3" key="1">
    <citation type="journal article" date="2009" name="Nature">
        <title>Evolution of pathogenicity and sexual reproduction in eight Candida genomes.</title>
        <authorList>
            <person name="Butler G."/>
            <person name="Rasmussen M.D."/>
            <person name="Lin M.F."/>
            <person name="Santos M.A."/>
            <person name="Sakthikumar S."/>
            <person name="Munro C.A."/>
            <person name="Rheinbay E."/>
            <person name="Grabherr M."/>
            <person name="Forche A."/>
            <person name="Reedy J.L."/>
            <person name="Agrafioti I."/>
            <person name="Arnaud M.B."/>
            <person name="Bates S."/>
            <person name="Brown A.J."/>
            <person name="Brunke S."/>
            <person name="Costanzo M.C."/>
            <person name="Fitzpatrick D.A."/>
            <person name="de Groot P.W."/>
            <person name="Harris D."/>
            <person name="Hoyer L.L."/>
            <person name="Hube B."/>
            <person name="Klis F.M."/>
            <person name="Kodira C."/>
            <person name="Lennard N."/>
            <person name="Logue M.E."/>
            <person name="Martin R."/>
            <person name="Neiman A.M."/>
            <person name="Nikolaou E."/>
            <person name="Quail M.A."/>
            <person name="Quinn J."/>
            <person name="Santos M.C."/>
            <person name="Schmitzberger F.F."/>
            <person name="Sherlock G."/>
            <person name="Shah P."/>
            <person name="Silverstein K.A."/>
            <person name="Skrzypek M.S."/>
            <person name="Soll D."/>
            <person name="Staggs R."/>
            <person name="Stansfield I."/>
            <person name="Stumpf M.P."/>
            <person name="Sudbery P.E."/>
            <person name="Srikantha T."/>
            <person name="Zeng Q."/>
            <person name="Berman J."/>
            <person name="Berriman M."/>
            <person name="Heitman J."/>
            <person name="Gow N.A."/>
            <person name="Lorenz M.C."/>
            <person name="Birren B.W."/>
            <person name="Kellis M."/>
            <person name="Cuomo C.A."/>
        </authorList>
    </citation>
    <scope>NUCLEOTIDE SEQUENCE [LARGE SCALE GENOMIC DNA]</scope>
    <source>
        <strain evidence="3">ATCC MYA-3404 / T1</strain>
    </source>
</reference>